<comment type="caution">
    <text evidence="2">The sequence shown here is derived from an EMBL/GenBank/DDBJ whole genome shotgun (WGS) entry which is preliminary data.</text>
</comment>
<organism evidence="2 3">
    <name type="scientific">Seongchinamella sediminis</name>
    <dbReference type="NCBI Taxonomy" id="2283635"/>
    <lineage>
        <taxon>Bacteria</taxon>
        <taxon>Pseudomonadati</taxon>
        <taxon>Pseudomonadota</taxon>
        <taxon>Gammaproteobacteria</taxon>
        <taxon>Cellvibrionales</taxon>
        <taxon>Halieaceae</taxon>
        <taxon>Seongchinamella</taxon>
    </lineage>
</organism>
<keyword evidence="3" id="KW-1185">Reference proteome</keyword>
<feature type="region of interest" description="Disordered" evidence="1">
    <location>
        <begin position="37"/>
        <end position="74"/>
    </location>
</feature>
<dbReference type="PROSITE" id="PS51257">
    <property type="entry name" value="PROKAR_LIPOPROTEIN"/>
    <property type="match status" value="1"/>
</dbReference>
<feature type="compositionally biased region" description="Pro residues" evidence="1">
    <location>
        <begin position="51"/>
        <end position="64"/>
    </location>
</feature>
<accession>A0A3L7DVI7</accession>
<evidence type="ECO:0000313" key="3">
    <source>
        <dbReference type="Proteomes" id="UP000265509"/>
    </source>
</evidence>
<dbReference type="SUPFAM" id="SSF48452">
    <property type="entry name" value="TPR-like"/>
    <property type="match status" value="1"/>
</dbReference>
<name>A0A3L7DVI7_9GAMM</name>
<dbReference type="InterPro" id="IPR019734">
    <property type="entry name" value="TPR_rpt"/>
</dbReference>
<protein>
    <submittedName>
        <fullName evidence="2">Tetratricopeptide repeat protein</fullName>
    </submittedName>
</protein>
<dbReference type="AlphaFoldDB" id="A0A3L7DVI7"/>
<reference evidence="2 3" key="1">
    <citation type="submission" date="2018-07" db="EMBL/GenBank/DDBJ databases">
        <title>Halioglobus sp. genome submission.</title>
        <authorList>
            <person name="Ye M.-Q."/>
            <person name="Du Z.-J."/>
        </authorList>
    </citation>
    <scope>NUCLEOTIDE SEQUENCE [LARGE SCALE GENOMIC DNA]</scope>
    <source>
        <strain evidence="2 3">U0301</strain>
    </source>
</reference>
<sequence>MKMLELLVFLNRAKLPLLTTGLVLVLTACGSNPYSLPRIETGEPEVSAPQPEAPAPAPSQPPVEPEATAASGAHSGLLAKAEGARAQGNYSESLAYLQRAQRIDPDNAEIYLGMAQTHAAAGNAAQARATAERGLLYCSGSRQCEALRAYTR</sequence>
<dbReference type="Proteomes" id="UP000265509">
    <property type="component" value="Unassembled WGS sequence"/>
</dbReference>
<dbReference type="SMART" id="SM00028">
    <property type="entry name" value="TPR"/>
    <property type="match status" value="2"/>
</dbReference>
<evidence type="ECO:0000256" key="1">
    <source>
        <dbReference type="SAM" id="MobiDB-lite"/>
    </source>
</evidence>
<dbReference type="Gene3D" id="1.25.40.10">
    <property type="entry name" value="Tetratricopeptide repeat domain"/>
    <property type="match status" value="1"/>
</dbReference>
<proteinExistence type="predicted"/>
<dbReference type="InterPro" id="IPR011990">
    <property type="entry name" value="TPR-like_helical_dom_sf"/>
</dbReference>
<evidence type="ECO:0000313" key="2">
    <source>
        <dbReference type="EMBL" id="RLQ21136.1"/>
    </source>
</evidence>
<dbReference type="Pfam" id="PF14559">
    <property type="entry name" value="TPR_19"/>
    <property type="match status" value="1"/>
</dbReference>
<dbReference type="OrthoDB" id="6196966at2"/>
<dbReference type="EMBL" id="QRAN01000015">
    <property type="protein sequence ID" value="RLQ21136.1"/>
    <property type="molecule type" value="Genomic_DNA"/>
</dbReference>
<gene>
    <name evidence="2" type="ORF">DWB85_13690</name>
</gene>